<dbReference type="Gene3D" id="2.10.70.10">
    <property type="entry name" value="Complement Module, domain 1"/>
    <property type="match status" value="7"/>
</dbReference>
<evidence type="ECO:0000256" key="6">
    <source>
        <dbReference type="SAM" id="SignalP"/>
    </source>
</evidence>
<reference evidence="9" key="1">
    <citation type="submission" date="2025-08" db="UniProtKB">
        <authorList>
            <consortium name="RefSeq"/>
        </authorList>
    </citation>
    <scope>IDENTIFICATION</scope>
</reference>
<dbReference type="InterPro" id="IPR035976">
    <property type="entry name" value="Sushi/SCR/CCP_sf"/>
</dbReference>
<keyword evidence="4" id="KW-0325">Glycoprotein</keyword>
<dbReference type="InterPro" id="IPR000436">
    <property type="entry name" value="Sushi_SCR_CCP_dom"/>
</dbReference>
<dbReference type="CDD" id="cd00033">
    <property type="entry name" value="CCP"/>
    <property type="match status" value="7"/>
</dbReference>
<dbReference type="PANTHER" id="PTHR19325:SF570">
    <property type="entry name" value="COMPLEMENT COMPONENT 4 BINDING PROTEIN, MEMBRANE"/>
    <property type="match status" value="1"/>
</dbReference>
<dbReference type="Pfam" id="PF00084">
    <property type="entry name" value="Sushi"/>
    <property type="match status" value="7"/>
</dbReference>
<feature type="domain" description="Sushi" evidence="7">
    <location>
        <begin position="142"/>
        <end position="200"/>
    </location>
</feature>
<keyword evidence="3 5" id="KW-1015">Disulfide bond</keyword>
<dbReference type="OrthoDB" id="6127264at2759"/>
<gene>
    <name evidence="9" type="primary">LOC114438514</name>
</gene>
<feature type="disulfide bond" evidence="5">
    <location>
        <begin position="249"/>
        <end position="276"/>
    </location>
</feature>
<feature type="domain" description="Sushi" evidence="7">
    <location>
        <begin position="279"/>
        <end position="335"/>
    </location>
</feature>
<protein>
    <submittedName>
        <fullName evidence="9">Complement component receptor 1-like protein isoform X1</fullName>
    </submittedName>
</protein>
<comment type="caution">
    <text evidence="5">Lacks conserved residue(s) required for the propagation of feature annotation.</text>
</comment>
<evidence type="ECO:0000256" key="3">
    <source>
        <dbReference type="ARBA" id="ARBA00023157"/>
    </source>
</evidence>
<evidence type="ECO:0000313" key="9">
    <source>
        <dbReference type="RefSeq" id="XP_028265733.1"/>
    </source>
</evidence>
<evidence type="ECO:0000256" key="2">
    <source>
        <dbReference type="ARBA" id="ARBA00022737"/>
    </source>
</evidence>
<dbReference type="InParanoid" id="A0A6P7IJI3"/>
<dbReference type="Proteomes" id="UP000515145">
    <property type="component" value="Chromosome 7"/>
</dbReference>
<feature type="disulfide bond" evidence="5">
    <location>
        <begin position="171"/>
        <end position="198"/>
    </location>
</feature>
<keyword evidence="2" id="KW-0677">Repeat</keyword>
<evidence type="ECO:0000256" key="1">
    <source>
        <dbReference type="ARBA" id="ARBA00022659"/>
    </source>
</evidence>
<feature type="domain" description="Sushi" evidence="7">
    <location>
        <begin position="214"/>
        <end position="278"/>
    </location>
</feature>
<accession>A0A6P7IJI3</accession>
<dbReference type="AlphaFoldDB" id="A0A6P7IJI3"/>
<dbReference type="RefSeq" id="XP_028265733.1">
    <property type="nucleotide sequence ID" value="XM_028409932.1"/>
</dbReference>
<dbReference type="InterPro" id="IPR050350">
    <property type="entry name" value="Compl-Cell_Adhes-Reg"/>
</dbReference>
<feature type="signal peptide" evidence="6">
    <location>
        <begin position="1"/>
        <end position="19"/>
    </location>
</feature>
<feature type="domain" description="Sushi" evidence="7">
    <location>
        <begin position="82"/>
        <end position="139"/>
    </location>
</feature>
<feature type="domain" description="Sushi" evidence="7">
    <location>
        <begin position="21"/>
        <end position="81"/>
    </location>
</feature>
<keyword evidence="1 5" id="KW-0768">Sushi</keyword>
<dbReference type="SUPFAM" id="SSF57535">
    <property type="entry name" value="Complement control module/SCR domain"/>
    <property type="match status" value="7"/>
</dbReference>
<dbReference type="SMART" id="SM00032">
    <property type="entry name" value="CCP"/>
    <property type="match status" value="7"/>
</dbReference>
<proteinExistence type="predicted"/>
<evidence type="ECO:0000313" key="8">
    <source>
        <dbReference type="Proteomes" id="UP000515145"/>
    </source>
</evidence>
<feature type="domain" description="Sushi" evidence="7">
    <location>
        <begin position="396"/>
        <end position="454"/>
    </location>
</feature>
<keyword evidence="6" id="KW-0732">Signal</keyword>
<keyword evidence="8" id="KW-1185">Reference proteome</keyword>
<sequence length="462" mass="50869">MRTFSWSFLVLSFVSLVSALKDCSAPPEYPHTKLAIKHRQRFSSGEKIYYKCDEDFTPYRGSRSVECSDGEWSKLSLKCEKRSCGYAGNLLNGHFDYEGNSYIGEKVYAVCDEGYTLKGPHFLTCKKSGWTGEFPTCEEGETTCSTPAVANTTVQRDVSVHHVGEKLSFTCSPGFQLDGAPQVTCGSDGQWQPRPPRCIPEPVKPQQSSAAEAGGCGVPPAVTASNANLANKFFAVKSFFHGAKVYYTCDVGYVAARGSRMRQCFRGQWTPLQLRCERRLCGTAGEVLNGHYIYSGAEFGDTATAVCDEGHHLVGRATRRCMSKGWDGRLAVCEAVECAAPSERTNAELTGVEQPSYTYRSVIGYKCSKGTLIGQKEIWCTTDGTWSAPPPQCKEVTCPPPNVHNAYWMGAHKHMFQAGEIISIECAPGLTLMGSRTITCNGGRWLPRLPTCQRMTHYAWTR</sequence>
<evidence type="ECO:0000259" key="7">
    <source>
        <dbReference type="PROSITE" id="PS50923"/>
    </source>
</evidence>
<evidence type="ECO:0000256" key="5">
    <source>
        <dbReference type="PROSITE-ProRule" id="PRU00302"/>
    </source>
</evidence>
<dbReference type="PANTHER" id="PTHR19325">
    <property type="entry name" value="COMPLEMENT COMPONENT-RELATED SUSHI DOMAIN-CONTAINING"/>
    <property type="match status" value="1"/>
</dbReference>
<feature type="chain" id="PRO_5028021510" evidence="6">
    <location>
        <begin position="20"/>
        <end position="462"/>
    </location>
</feature>
<dbReference type="GeneID" id="114438514"/>
<name>A0A6P7IJI3_9TELE</name>
<evidence type="ECO:0000256" key="4">
    <source>
        <dbReference type="ARBA" id="ARBA00023180"/>
    </source>
</evidence>
<organism evidence="8 9">
    <name type="scientific">Parambassis ranga</name>
    <name type="common">Indian glassy fish</name>
    <dbReference type="NCBI Taxonomy" id="210632"/>
    <lineage>
        <taxon>Eukaryota</taxon>
        <taxon>Metazoa</taxon>
        <taxon>Chordata</taxon>
        <taxon>Craniata</taxon>
        <taxon>Vertebrata</taxon>
        <taxon>Euteleostomi</taxon>
        <taxon>Actinopterygii</taxon>
        <taxon>Neopterygii</taxon>
        <taxon>Teleostei</taxon>
        <taxon>Neoteleostei</taxon>
        <taxon>Acanthomorphata</taxon>
        <taxon>Ovalentaria</taxon>
        <taxon>Ambassidae</taxon>
        <taxon>Parambassis</taxon>
    </lineage>
</organism>
<feature type="disulfide bond" evidence="5">
    <location>
        <begin position="52"/>
        <end position="79"/>
    </location>
</feature>
<feature type="domain" description="Sushi" evidence="7">
    <location>
        <begin position="336"/>
        <end position="395"/>
    </location>
</feature>
<dbReference type="PROSITE" id="PS50923">
    <property type="entry name" value="SUSHI"/>
    <property type="match status" value="7"/>
</dbReference>